<dbReference type="GO" id="GO:0005524">
    <property type="term" value="F:ATP binding"/>
    <property type="evidence" value="ECO:0007669"/>
    <property type="project" value="UniProtKB-UniRule"/>
</dbReference>
<dbReference type="CDD" id="cd03366">
    <property type="entry name" value="TOPRIM_TopoIIA_GyrB"/>
    <property type="match status" value="1"/>
</dbReference>
<dbReference type="Proteomes" id="UP000270661">
    <property type="component" value="Unassembled WGS sequence"/>
</dbReference>
<dbReference type="Pfam" id="PF01751">
    <property type="entry name" value="Toprim"/>
    <property type="match status" value="1"/>
</dbReference>
<dbReference type="CDD" id="cd16928">
    <property type="entry name" value="HATPase_GyrB-like"/>
    <property type="match status" value="1"/>
</dbReference>
<dbReference type="GO" id="GO:0006261">
    <property type="term" value="P:DNA-templated DNA replication"/>
    <property type="evidence" value="ECO:0007669"/>
    <property type="project" value="UniProtKB-UniRule"/>
</dbReference>
<comment type="similarity">
    <text evidence="2 13">Belongs to the type II topoisomerase GyrB family.</text>
</comment>
<comment type="cofactor">
    <cofactor evidence="13">
        <name>Mg(2+)</name>
        <dbReference type="ChEBI" id="CHEBI:18420"/>
    </cofactor>
    <cofactor evidence="13">
        <name>Mn(2+)</name>
        <dbReference type="ChEBI" id="CHEBI:29035"/>
    </cofactor>
    <cofactor evidence="13">
        <name>Ca(2+)</name>
        <dbReference type="ChEBI" id="CHEBI:29108"/>
    </cofactor>
    <text evidence="13">Binds two Mg(2+) per subunit. The magnesium ions form salt bridges with both the protein and the DNA. Can also accept other divalent metal cations, such as Mn(2+) or Ca(2+).</text>
</comment>
<comment type="subunit">
    <text evidence="13">Heterotetramer, composed of two GyrA and two GyrB chains. In the heterotetramer, GyrA contains the active site tyrosine that forms a transient covalent intermediate with DNA, while GyrB binds cofactors and catalyzes ATP hydrolysis.</text>
</comment>
<dbReference type="Pfam" id="PF00204">
    <property type="entry name" value="DNA_gyraseB"/>
    <property type="match status" value="1"/>
</dbReference>
<evidence type="ECO:0000256" key="10">
    <source>
        <dbReference type="ARBA" id="ARBA00023029"/>
    </source>
</evidence>
<dbReference type="FunFam" id="3.40.50.670:FF:000004">
    <property type="entry name" value="DNA gyrase subunit B"/>
    <property type="match status" value="1"/>
</dbReference>
<feature type="binding site" evidence="13">
    <location>
        <position position="551"/>
    </location>
    <ligand>
        <name>Mg(2+)</name>
        <dbReference type="ChEBI" id="CHEBI:18420"/>
        <label>1</label>
        <note>catalytic</note>
    </ligand>
</feature>
<dbReference type="SUPFAM" id="SSF55874">
    <property type="entry name" value="ATPase domain of HSP90 chaperone/DNA topoisomerase II/histidine kinase"/>
    <property type="match status" value="1"/>
</dbReference>
<keyword evidence="8 13" id="KW-0067">ATP-binding</keyword>
<gene>
    <name evidence="13" type="primary">gyrB</name>
    <name evidence="16" type="ORF">ALQ77_04888</name>
</gene>
<dbReference type="InterPro" id="IPR013759">
    <property type="entry name" value="Topo_IIA_B_C"/>
</dbReference>
<dbReference type="InterPro" id="IPR000565">
    <property type="entry name" value="Topo_IIA_B"/>
</dbReference>
<feature type="region of interest" description="Disordered" evidence="14">
    <location>
        <begin position="29"/>
        <end position="55"/>
    </location>
</feature>
<dbReference type="InterPro" id="IPR018522">
    <property type="entry name" value="TopoIIA_CS"/>
</dbReference>
<dbReference type="PRINTS" id="PR01159">
    <property type="entry name" value="DNAGYRASEB"/>
</dbReference>
<keyword evidence="10 13" id="KW-0799">Topoisomerase</keyword>
<dbReference type="InterPro" id="IPR013760">
    <property type="entry name" value="Topo_IIA-like_dom_sf"/>
</dbReference>
<dbReference type="GO" id="GO:0005737">
    <property type="term" value="C:cytoplasm"/>
    <property type="evidence" value="ECO:0007669"/>
    <property type="project" value="UniProtKB-SubCell"/>
</dbReference>
<organism evidence="16 17">
    <name type="scientific">Pseudomonas corrugata</name>
    <dbReference type="NCBI Taxonomy" id="47879"/>
    <lineage>
        <taxon>Bacteria</taxon>
        <taxon>Pseudomonadati</taxon>
        <taxon>Pseudomonadota</taxon>
        <taxon>Gammaproteobacteria</taxon>
        <taxon>Pseudomonadales</taxon>
        <taxon>Pseudomonadaceae</taxon>
        <taxon>Pseudomonas</taxon>
    </lineage>
</organism>
<evidence type="ECO:0000256" key="14">
    <source>
        <dbReference type="SAM" id="MobiDB-lite"/>
    </source>
</evidence>
<evidence type="ECO:0000256" key="12">
    <source>
        <dbReference type="ARBA" id="ARBA00023235"/>
    </source>
</evidence>
<dbReference type="CDD" id="cd00822">
    <property type="entry name" value="TopoII_Trans_DNA_gyrase"/>
    <property type="match status" value="1"/>
</dbReference>
<dbReference type="GO" id="GO:0005694">
    <property type="term" value="C:chromosome"/>
    <property type="evidence" value="ECO:0007669"/>
    <property type="project" value="InterPro"/>
</dbReference>
<dbReference type="InterPro" id="IPR002288">
    <property type="entry name" value="DNA_gyrase_B_C"/>
</dbReference>
<dbReference type="Pfam" id="PF02518">
    <property type="entry name" value="HATPase_c"/>
    <property type="match status" value="1"/>
</dbReference>
<keyword evidence="6 13" id="KW-0479">Metal-binding</keyword>
<evidence type="ECO:0000256" key="7">
    <source>
        <dbReference type="ARBA" id="ARBA00022741"/>
    </source>
</evidence>
<dbReference type="NCBIfam" id="NF004189">
    <property type="entry name" value="PRK05644.1"/>
    <property type="match status" value="1"/>
</dbReference>
<dbReference type="SUPFAM" id="SSF56719">
    <property type="entry name" value="Type II DNA topoisomerase"/>
    <property type="match status" value="1"/>
</dbReference>
<evidence type="ECO:0000256" key="5">
    <source>
        <dbReference type="ARBA" id="ARBA00022490"/>
    </source>
</evidence>
<keyword evidence="5 13" id="KW-0963">Cytoplasm</keyword>
<dbReference type="NCBIfam" id="NF011501">
    <property type="entry name" value="PRK14939.1"/>
    <property type="match status" value="1"/>
</dbReference>
<dbReference type="Pfam" id="PF18053">
    <property type="entry name" value="GyrB_insert"/>
    <property type="match status" value="1"/>
</dbReference>
<dbReference type="Gene3D" id="3.40.50.670">
    <property type="match status" value="2"/>
</dbReference>
<dbReference type="SMART" id="SM00433">
    <property type="entry name" value="TOP2c"/>
    <property type="match status" value="1"/>
</dbReference>
<dbReference type="AlphaFoldDB" id="A0A3M3E5J6"/>
<comment type="caution">
    <text evidence="16">The sequence shown here is derived from an EMBL/GenBank/DDBJ whole genome shotgun (WGS) entry which is preliminary data.</text>
</comment>
<dbReference type="HAMAP" id="MF_01898">
    <property type="entry name" value="GyrB"/>
    <property type="match status" value="1"/>
</dbReference>
<evidence type="ECO:0000259" key="15">
    <source>
        <dbReference type="PROSITE" id="PS50880"/>
    </source>
</evidence>
<dbReference type="Gene3D" id="3.30.230.10">
    <property type="match status" value="1"/>
</dbReference>
<dbReference type="InterPro" id="IPR011557">
    <property type="entry name" value="GyrB"/>
</dbReference>
<keyword evidence="17" id="KW-1185">Reference proteome</keyword>
<dbReference type="PROSITE" id="PS00177">
    <property type="entry name" value="TOPOISOMERASE_II"/>
    <property type="match status" value="1"/>
</dbReference>
<reference evidence="16 17" key="1">
    <citation type="submission" date="2018-08" db="EMBL/GenBank/DDBJ databases">
        <title>Recombination of ecologically and evolutionarily significant loci maintains genetic cohesion in the Pseudomonas syringae species complex.</title>
        <authorList>
            <person name="Dillon M."/>
            <person name="Thakur S."/>
            <person name="Almeida R.N.D."/>
            <person name="Weir B.S."/>
            <person name="Guttman D.S."/>
        </authorList>
    </citation>
    <scope>NUCLEOTIDE SEQUENCE [LARGE SCALE GENOMIC DNA]</scope>
    <source>
        <strain evidence="16 17">NCPPB2445</strain>
    </source>
</reference>
<dbReference type="PANTHER" id="PTHR45866:SF1">
    <property type="entry name" value="DNA GYRASE SUBUNIT B, MITOCHONDRIAL"/>
    <property type="match status" value="1"/>
</dbReference>
<evidence type="ECO:0000256" key="4">
    <source>
        <dbReference type="ARBA" id="ARBA00019166"/>
    </source>
</evidence>
<dbReference type="PANTHER" id="PTHR45866">
    <property type="entry name" value="DNA GYRASE/TOPOISOMERASE SUBUNIT B"/>
    <property type="match status" value="1"/>
</dbReference>
<dbReference type="SMART" id="SM00387">
    <property type="entry name" value="HATPase_c"/>
    <property type="match status" value="1"/>
</dbReference>
<dbReference type="InterPro" id="IPR003594">
    <property type="entry name" value="HATPase_dom"/>
</dbReference>
<dbReference type="FunFam" id="3.40.50.670:FF:000005">
    <property type="entry name" value="DNA gyrase subunit B"/>
    <property type="match status" value="1"/>
</dbReference>
<dbReference type="NCBIfam" id="TIGR01059">
    <property type="entry name" value="gyrB"/>
    <property type="match status" value="1"/>
</dbReference>
<feature type="binding site" evidence="13">
    <location>
        <position position="477"/>
    </location>
    <ligand>
        <name>Mg(2+)</name>
        <dbReference type="ChEBI" id="CHEBI:18420"/>
        <label>1</label>
        <note>catalytic</note>
    </ligand>
</feature>
<evidence type="ECO:0000256" key="11">
    <source>
        <dbReference type="ARBA" id="ARBA00023125"/>
    </source>
</evidence>
<accession>A0A3M3E5J6</accession>
<evidence type="ECO:0000256" key="6">
    <source>
        <dbReference type="ARBA" id="ARBA00022723"/>
    </source>
</evidence>
<comment type="function">
    <text evidence="13">A type II topoisomerase that negatively supercoils closed circular double-stranded (ds) DNA in an ATP-dependent manner to modulate DNA topology and maintain chromosomes in an underwound state. Negative supercoiling favors strand separation, and DNA replication, transcription, recombination and repair, all of which involve strand separation. Also able to catalyze the interconversion of other topological isomers of dsDNA rings, including catenanes and knotted rings. Type II topoisomerases break and join 2 DNA strands simultaneously in an ATP-dependent manner.</text>
</comment>
<dbReference type="InterPro" id="IPR041423">
    <property type="entry name" value="GyrB_insert"/>
</dbReference>
<keyword evidence="12 13" id="KW-0413">Isomerase</keyword>
<feature type="site" description="Interaction with DNA" evidence="13">
    <location>
        <position position="502"/>
    </location>
</feature>
<keyword evidence="11" id="KW-0238">DNA-binding</keyword>
<evidence type="ECO:0000256" key="13">
    <source>
        <dbReference type="HAMAP-Rule" id="MF_01898"/>
    </source>
</evidence>
<dbReference type="InterPro" id="IPR014721">
    <property type="entry name" value="Ribsml_uS5_D2-typ_fold_subgr"/>
</dbReference>
<dbReference type="InterPro" id="IPR013506">
    <property type="entry name" value="Topo_IIA_bsu_dom2"/>
</dbReference>
<dbReference type="SUPFAM" id="SSF54211">
    <property type="entry name" value="Ribosomal protein S5 domain 2-like"/>
    <property type="match status" value="1"/>
</dbReference>
<dbReference type="Pfam" id="PF21249">
    <property type="entry name" value="GyrB_hook"/>
    <property type="match status" value="1"/>
</dbReference>
<feature type="binding site" evidence="13">
    <location>
        <position position="553"/>
    </location>
    <ligand>
        <name>Mg(2+)</name>
        <dbReference type="ChEBI" id="CHEBI:18420"/>
        <label>2</label>
    </ligand>
</feature>
<proteinExistence type="inferred from homology"/>
<protein>
    <recommendedName>
        <fullName evidence="4 13">DNA gyrase subunit B</fullName>
        <ecNumber evidence="3 13">5.6.2.2</ecNumber>
    </recommendedName>
</protein>
<evidence type="ECO:0000256" key="9">
    <source>
        <dbReference type="ARBA" id="ARBA00022842"/>
    </source>
</evidence>
<dbReference type="Gene3D" id="3.10.20.690">
    <property type="match status" value="1"/>
</dbReference>
<dbReference type="EMBL" id="RBOJ01000096">
    <property type="protein sequence ID" value="RMM44940.1"/>
    <property type="molecule type" value="Genomic_DNA"/>
</dbReference>
<evidence type="ECO:0000313" key="17">
    <source>
        <dbReference type="Proteomes" id="UP000270661"/>
    </source>
</evidence>
<dbReference type="PRINTS" id="PR00418">
    <property type="entry name" value="TPI2FAMILY"/>
</dbReference>
<feature type="binding site" evidence="13">
    <location>
        <position position="551"/>
    </location>
    <ligand>
        <name>Mg(2+)</name>
        <dbReference type="ChEBI" id="CHEBI:18420"/>
        <label>2</label>
    </ligand>
</feature>
<feature type="domain" description="Toprim" evidence="15">
    <location>
        <begin position="471"/>
        <end position="586"/>
    </location>
</feature>
<keyword evidence="9 13" id="KW-0460">Magnesium</keyword>
<comment type="miscellaneous">
    <text evidence="13">Few gyrases are as efficient as E.coli at forming negative supercoils. Not all organisms have 2 type II topoisomerases; in organisms with a single type II topoisomerase this enzyme also has to decatenate newly replicated chromosomes.</text>
</comment>
<dbReference type="InterPro" id="IPR036890">
    <property type="entry name" value="HATPase_C_sf"/>
</dbReference>
<dbReference type="FunFam" id="3.30.230.10:FF:000005">
    <property type="entry name" value="DNA gyrase subunit B"/>
    <property type="match status" value="1"/>
</dbReference>
<dbReference type="InterPro" id="IPR020568">
    <property type="entry name" value="Ribosomal_Su5_D2-typ_SF"/>
</dbReference>
<dbReference type="InterPro" id="IPR001241">
    <property type="entry name" value="Topo_IIA"/>
</dbReference>
<dbReference type="InterPro" id="IPR034160">
    <property type="entry name" value="TOPRIM_GyrB"/>
</dbReference>
<evidence type="ECO:0000313" key="16">
    <source>
        <dbReference type="EMBL" id="RMM44940.1"/>
    </source>
</evidence>
<comment type="subcellular location">
    <subcellularLocation>
        <location evidence="13">Cytoplasm</location>
    </subcellularLocation>
</comment>
<dbReference type="InterPro" id="IPR006171">
    <property type="entry name" value="TOPRIM_dom"/>
</dbReference>
<evidence type="ECO:0000256" key="1">
    <source>
        <dbReference type="ARBA" id="ARBA00000185"/>
    </source>
</evidence>
<name>A0A3M3E5J6_9PSED</name>
<dbReference type="EC" id="5.6.2.2" evidence="3 13"/>
<evidence type="ECO:0000256" key="2">
    <source>
        <dbReference type="ARBA" id="ARBA00010708"/>
    </source>
</evidence>
<dbReference type="InterPro" id="IPR049353">
    <property type="entry name" value="GyrB_hook"/>
</dbReference>
<dbReference type="GO" id="GO:0006265">
    <property type="term" value="P:DNA topological change"/>
    <property type="evidence" value="ECO:0007669"/>
    <property type="project" value="UniProtKB-UniRule"/>
</dbReference>
<evidence type="ECO:0000256" key="8">
    <source>
        <dbReference type="ARBA" id="ARBA00022840"/>
    </source>
</evidence>
<dbReference type="GO" id="GO:0003677">
    <property type="term" value="F:DNA binding"/>
    <property type="evidence" value="ECO:0007669"/>
    <property type="project" value="UniProtKB-KW"/>
</dbReference>
<feature type="site" description="Interaction with DNA" evidence="13">
    <location>
        <position position="505"/>
    </location>
</feature>
<dbReference type="STRING" id="47879.AXG94_15410"/>
<dbReference type="PROSITE" id="PS50880">
    <property type="entry name" value="TOPRIM"/>
    <property type="match status" value="1"/>
</dbReference>
<keyword evidence="7 13" id="KW-0547">Nucleotide-binding</keyword>
<evidence type="ECO:0000256" key="3">
    <source>
        <dbReference type="ARBA" id="ARBA00012895"/>
    </source>
</evidence>
<dbReference type="Gene3D" id="3.30.565.10">
    <property type="entry name" value="Histidine kinase-like ATPase, C-terminal domain"/>
    <property type="match status" value="1"/>
</dbReference>
<dbReference type="Pfam" id="PF00986">
    <property type="entry name" value="DNA_gyraseB_C"/>
    <property type="match status" value="1"/>
</dbReference>
<comment type="catalytic activity">
    <reaction evidence="1 13">
        <text>ATP-dependent breakage, passage and rejoining of double-stranded DNA.</text>
        <dbReference type="EC" id="5.6.2.2"/>
    </reaction>
</comment>
<dbReference type="GO" id="GO:0003918">
    <property type="term" value="F:DNA topoisomerase type II (double strand cut, ATP-hydrolyzing) activity"/>
    <property type="evidence" value="ECO:0007669"/>
    <property type="project" value="UniProtKB-UniRule"/>
</dbReference>
<sequence length="857" mass="95816">MPFAGRLTLPGFYHLCRSRIIEGRLADGNASRSVPRGTGPYHPDPRPSGVKALSEENTYDSTSIKVLKGLDAVRKRPGMYIGDTDDGSGLHHMVFEVVDNSIDEALAGHCDDISIIIHPDESITVRDNGRGIPVDVHKEEGVSAAEVIMTVLHAGGKFDDNSYKVSGGLHGVGVSVVNALSEELVLTVRRSGKIWEQTYVHGVPQAPMAIVGDSETTGTQIHFKASSETFKNIHFSWDILAKRIRELSFLNSGVGIVLKDERSGKEELFKYEGGLRAFVEYLNTNKTAVNQVFHFNIQREDGIGVEIALQWNDSFNENLLCFTNNIPQRDGGTHLVGFRSALTRNLNNYIEQEGLAKKHKVATTGDDAREGLTAIISVKVPDPKFSSQTKDKLVSSEVKTAVEQEMGKYFSDFLLENPNEAKLVVGKMIDAARAREAARKAREMTRRKGALDIAGLPGKLADCQEKDPALSELYLVEGDSAGGSAKQGRNRRTQAILPLKGKILNVEKARFDKMISSQEVGTLITALGCGIGREEYNIDKLRYHNIIIMTDADVDGSHIRTLLLTFFFRQLPELIERGYIYIAQPPLYKVKKGKQEQYIKDDDAMEEYMTQSALEDASLHLNEDAPGISGEALERLVNDFRLVMKTLKRLSRLYPQELTEHFIYLPAVSMEQLSDHAAMQDWLAQYEVRLRTVEKSGLVYKASLREDRERNVWLPEVELISHGLSNYVTFNRDFFSSNDYKTVVSLGAQLSTLLDEGAYIQRGERKKAVTEFKEALEWLMAESTKRHTIQRYKGLGEMNPDQLWETTMDPGSRRMLKVTIEDAIGADQIFNTLMGDAVEPRRDFIESNALAVSNLDF</sequence>
<dbReference type="FunFam" id="3.30.565.10:FF:000002">
    <property type="entry name" value="DNA gyrase subunit B"/>
    <property type="match status" value="1"/>
</dbReference>
<dbReference type="GO" id="GO:0046872">
    <property type="term" value="F:metal ion binding"/>
    <property type="evidence" value="ECO:0007669"/>
    <property type="project" value="UniProtKB-KW"/>
</dbReference>